<protein>
    <submittedName>
        <fullName evidence="3">Putative membrane protein</fullName>
    </submittedName>
</protein>
<evidence type="ECO:0000256" key="1">
    <source>
        <dbReference type="SAM" id="MobiDB-lite"/>
    </source>
</evidence>
<name>A0A4V6MHG8_9GAMM</name>
<evidence type="ECO:0000256" key="2">
    <source>
        <dbReference type="SAM" id="Phobius"/>
    </source>
</evidence>
<reference evidence="3 4" key="1">
    <citation type="submission" date="2019-02" db="EMBL/GenBank/DDBJ databases">
        <title>Genomic Encyclopedia of Type Strains, Phase IV (KMG-IV): sequencing the most valuable type-strain genomes for metagenomic binning, comparative biology and taxonomic classification.</title>
        <authorList>
            <person name="Goeker M."/>
        </authorList>
    </citation>
    <scope>NUCLEOTIDE SEQUENCE [LARGE SCALE GENOMIC DNA]</scope>
    <source>
        <strain evidence="3 4">DSM 21056</strain>
    </source>
</reference>
<dbReference type="RefSeq" id="WP_130503492.1">
    <property type="nucleotide sequence ID" value="NZ_SHLI01000001.1"/>
</dbReference>
<dbReference type="InterPro" id="IPR019253">
    <property type="entry name" value="DUF2244_TM"/>
</dbReference>
<dbReference type="AlphaFoldDB" id="A0A4V6MHG8"/>
<gene>
    <name evidence="3" type="ORF">EV698_1529</name>
</gene>
<dbReference type="EMBL" id="SHLI01000001">
    <property type="protein sequence ID" value="RZU99245.1"/>
    <property type="molecule type" value="Genomic_DNA"/>
</dbReference>
<sequence length="193" mass="21699">MTTSTDIEGNSGRRFVLAPNIAPDWQQTVWIFIGMSSVCLGIALVCTWFGFWPVLPFAGLEVITLGWALYASARRSLDREVIHVVDNTVIVEKGRGRVEERWEMDRTWTDVRLHQLSRRWDETRLELRSREQTLIIGAFLDADERRSLDRALRACVGPMARWGDDRPVSTTDSGEPGASWAPGIAPNAGEKTG</sequence>
<organism evidence="3 4">
    <name type="scientific">Spiribacter vilamensis</name>
    <dbReference type="NCBI Taxonomy" id="531306"/>
    <lineage>
        <taxon>Bacteria</taxon>
        <taxon>Pseudomonadati</taxon>
        <taxon>Pseudomonadota</taxon>
        <taxon>Gammaproteobacteria</taxon>
        <taxon>Chromatiales</taxon>
        <taxon>Ectothiorhodospiraceae</taxon>
        <taxon>Spiribacter</taxon>
    </lineage>
</organism>
<comment type="caution">
    <text evidence="3">The sequence shown here is derived from an EMBL/GenBank/DDBJ whole genome shotgun (WGS) entry which is preliminary data.</text>
</comment>
<evidence type="ECO:0000313" key="3">
    <source>
        <dbReference type="EMBL" id="RZU99245.1"/>
    </source>
</evidence>
<accession>A0A4V6MHG8</accession>
<keyword evidence="2" id="KW-0812">Transmembrane</keyword>
<dbReference type="Proteomes" id="UP000292298">
    <property type="component" value="Unassembled WGS sequence"/>
</dbReference>
<feature type="transmembrane region" description="Helical" evidence="2">
    <location>
        <begin position="29"/>
        <end position="51"/>
    </location>
</feature>
<keyword evidence="4" id="KW-1185">Reference proteome</keyword>
<dbReference type="OrthoDB" id="7062615at2"/>
<keyword evidence="2" id="KW-1133">Transmembrane helix</keyword>
<dbReference type="Pfam" id="PF10003">
    <property type="entry name" value="DUF2244"/>
    <property type="match status" value="1"/>
</dbReference>
<feature type="region of interest" description="Disordered" evidence="1">
    <location>
        <begin position="163"/>
        <end position="193"/>
    </location>
</feature>
<proteinExistence type="predicted"/>
<evidence type="ECO:0000313" key="4">
    <source>
        <dbReference type="Proteomes" id="UP000292298"/>
    </source>
</evidence>
<keyword evidence="2" id="KW-0472">Membrane</keyword>